<evidence type="ECO:0000313" key="4">
    <source>
        <dbReference type="Proteomes" id="UP000836402"/>
    </source>
</evidence>
<proteinExistence type="predicted"/>
<dbReference type="EMBL" id="LWDD02001708">
    <property type="protein sequence ID" value="KAE8246032.1"/>
    <property type="molecule type" value="Genomic_DNA"/>
</dbReference>
<keyword evidence="4" id="KW-1185">Reference proteome</keyword>
<dbReference type="EMBL" id="CAJHJG010001840">
    <property type="protein sequence ID" value="CAD6915237.1"/>
    <property type="molecule type" value="Genomic_DNA"/>
</dbReference>
<accession>A0A177VA27</accession>
<name>A0A177VA27_9BASI</name>
<organism evidence="2 3">
    <name type="scientific">Tilletia caries</name>
    <name type="common">wheat bunt fungus</name>
    <dbReference type="NCBI Taxonomy" id="13290"/>
    <lineage>
        <taxon>Eukaryota</taxon>
        <taxon>Fungi</taxon>
        <taxon>Dikarya</taxon>
        <taxon>Basidiomycota</taxon>
        <taxon>Ustilaginomycotina</taxon>
        <taxon>Exobasidiomycetes</taxon>
        <taxon>Tilletiales</taxon>
        <taxon>Tilletiaceae</taxon>
        <taxon>Tilletia</taxon>
    </lineage>
</organism>
<evidence type="ECO:0000313" key="2">
    <source>
        <dbReference type="EMBL" id="KAE8246032.1"/>
    </source>
</evidence>
<dbReference type="Proteomes" id="UP000077671">
    <property type="component" value="Unassembled WGS sequence"/>
</dbReference>
<reference evidence="2" key="2">
    <citation type="journal article" date="2019" name="IMA Fungus">
        <title>Genome sequencing and comparison of five Tilletia species to identify candidate genes for the detection of regulated species infecting wheat.</title>
        <authorList>
            <person name="Nguyen H.D.T."/>
            <person name="Sultana T."/>
            <person name="Kesanakurti P."/>
            <person name="Hambleton S."/>
        </authorList>
    </citation>
    <scope>NUCLEOTIDE SEQUENCE</scope>
    <source>
        <strain evidence="2">DAOMC 238032</strain>
    </source>
</reference>
<dbReference type="Proteomes" id="UP000836402">
    <property type="component" value="Unassembled WGS sequence"/>
</dbReference>
<protein>
    <submittedName>
        <fullName evidence="2">Uncharacterized protein</fullName>
    </submittedName>
</protein>
<sequence>MLCLRCAEAPPPRLTFPDGLPARNTSKSPHWTYVKGLEALAANPPEDKDHSGYSLGHDLFGQYDFRANFRILGAFSTHHLLLRFLSAMLRLCCIARQQKTTQGADDVNYTLAFDKVVEMVLIFSNTYK</sequence>
<reference evidence="1" key="3">
    <citation type="submission" date="2020-10" db="EMBL/GenBank/DDBJ databases">
        <authorList>
            <person name="Sedaghatjoo S."/>
        </authorList>
    </citation>
    <scope>NUCLEOTIDE SEQUENCE</scope>
    <source>
        <strain evidence="1">AZH3</strain>
    </source>
</reference>
<comment type="caution">
    <text evidence="2">The sequence shown here is derived from an EMBL/GenBank/DDBJ whole genome shotgun (WGS) entry which is preliminary data.</text>
</comment>
<evidence type="ECO:0000313" key="1">
    <source>
        <dbReference type="EMBL" id="CAD6915237.1"/>
    </source>
</evidence>
<gene>
    <name evidence="2" type="ORF">A4X03_0g7352</name>
    <name evidence="1" type="ORF">JKIAZH3_G8932</name>
</gene>
<dbReference type="AlphaFoldDB" id="A0A177VA27"/>
<evidence type="ECO:0000313" key="3">
    <source>
        <dbReference type="Proteomes" id="UP000077671"/>
    </source>
</evidence>
<reference evidence="2" key="1">
    <citation type="submission" date="2016-04" db="EMBL/GenBank/DDBJ databases">
        <authorList>
            <person name="Nguyen H.D."/>
            <person name="Kesanakurti P."/>
            <person name="Cullis J."/>
            <person name="Levesque C.A."/>
            <person name="Hambleton S."/>
        </authorList>
    </citation>
    <scope>NUCLEOTIDE SEQUENCE</scope>
    <source>
        <strain evidence="2">DAOMC 238032</strain>
    </source>
</reference>